<comment type="caution">
    <text evidence="1">The sequence shown here is derived from an EMBL/GenBank/DDBJ whole genome shotgun (WGS) entry which is preliminary data.</text>
</comment>
<dbReference type="AlphaFoldDB" id="A0A9W4UBL7"/>
<protein>
    <submittedName>
        <fullName evidence="1">Uncharacterized protein</fullName>
    </submittedName>
</protein>
<evidence type="ECO:0000313" key="1">
    <source>
        <dbReference type="EMBL" id="CAI6331761.1"/>
    </source>
</evidence>
<reference evidence="1" key="1">
    <citation type="submission" date="2023-01" db="EMBL/GenBank/DDBJ databases">
        <authorList>
            <person name="Van Ghelder C."/>
            <person name="Rancurel C."/>
        </authorList>
    </citation>
    <scope>NUCLEOTIDE SEQUENCE</scope>
    <source>
        <strain evidence="1">CNCM I-4278</strain>
    </source>
</reference>
<organism evidence="1 2">
    <name type="scientific">Periconia digitata</name>
    <dbReference type="NCBI Taxonomy" id="1303443"/>
    <lineage>
        <taxon>Eukaryota</taxon>
        <taxon>Fungi</taxon>
        <taxon>Dikarya</taxon>
        <taxon>Ascomycota</taxon>
        <taxon>Pezizomycotina</taxon>
        <taxon>Dothideomycetes</taxon>
        <taxon>Pleosporomycetidae</taxon>
        <taxon>Pleosporales</taxon>
        <taxon>Massarineae</taxon>
        <taxon>Periconiaceae</taxon>
        <taxon>Periconia</taxon>
    </lineage>
</organism>
<proteinExistence type="predicted"/>
<evidence type="ECO:0000313" key="2">
    <source>
        <dbReference type="Proteomes" id="UP001152607"/>
    </source>
</evidence>
<dbReference type="OrthoDB" id="3783614at2759"/>
<keyword evidence="2" id="KW-1185">Reference proteome</keyword>
<dbReference type="Proteomes" id="UP001152607">
    <property type="component" value="Unassembled WGS sequence"/>
</dbReference>
<gene>
    <name evidence="1" type="ORF">PDIGIT_LOCUS4790</name>
</gene>
<sequence length="149" mass="16589">MLLSTLLSLLPFTYDPMISIFDKIGFDLDVIGRQREIAFIEDQATTEYTKAGMNVNVAVWNMHVPVRYSFDDKIESGFKPMGRGGGFRVVVFRGGGYITNLGSGGPDNWLCTGNTIERGNVVEFRPVERSYTGSFSGHYFGGLQLPEFI</sequence>
<name>A0A9W4UBL7_9PLEO</name>
<accession>A0A9W4UBL7</accession>
<dbReference type="EMBL" id="CAOQHR010000003">
    <property type="protein sequence ID" value="CAI6331761.1"/>
    <property type="molecule type" value="Genomic_DNA"/>
</dbReference>